<evidence type="ECO:0000256" key="6">
    <source>
        <dbReference type="ARBA" id="ARBA00022763"/>
    </source>
</evidence>
<dbReference type="PROSITE" id="PS51462">
    <property type="entry name" value="NUDIX"/>
    <property type="match status" value="1"/>
</dbReference>
<evidence type="ECO:0000259" key="17">
    <source>
        <dbReference type="PROSITE" id="PS51462"/>
    </source>
</evidence>
<evidence type="ECO:0000256" key="3">
    <source>
        <dbReference type="ARBA" id="ARBA00022457"/>
    </source>
</evidence>
<keyword evidence="5" id="KW-0479">Metal-binding</keyword>
<evidence type="ECO:0000313" key="18">
    <source>
        <dbReference type="EMBL" id="MBK1632541.1"/>
    </source>
</evidence>
<evidence type="ECO:0000256" key="12">
    <source>
        <dbReference type="ARBA" id="ARBA00038905"/>
    </source>
</evidence>
<dbReference type="PRINTS" id="PR00502">
    <property type="entry name" value="NUDIXFAMILY"/>
</dbReference>
<dbReference type="EC" id="3.6.1.55" evidence="12"/>
<dbReference type="InterPro" id="IPR020084">
    <property type="entry name" value="NUDIX_hydrolase_CS"/>
</dbReference>
<dbReference type="InterPro" id="IPR000086">
    <property type="entry name" value="NUDIX_hydrolase_dom"/>
</dbReference>
<dbReference type="SUPFAM" id="SSF55811">
    <property type="entry name" value="Nudix"/>
    <property type="match status" value="1"/>
</dbReference>
<dbReference type="CDD" id="cd00564">
    <property type="entry name" value="TMP_TenI"/>
    <property type="match status" value="1"/>
</dbReference>
<proteinExistence type="inferred from homology"/>
<keyword evidence="8" id="KW-0460">Magnesium</keyword>
<dbReference type="InterPro" id="IPR003561">
    <property type="entry name" value="Mutator_MutT"/>
</dbReference>
<evidence type="ECO:0000256" key="15">
    <source>
        <dbReference type="ARBA" id="ARBA00041979"/>
    </source>
</evidence>
<evidence type="ECO:0000256" key="4">
    <source>
        <dbReference type="ARBA" id="ARBA00022705"/>
    </source>
</evidence>
<dbReference type="Pfam" id="PF14815">
    <property type="entry name" value="NUDIX_4"/>
    <property type="match status" value="1"/>
</dbReference>
<gene>
    <name evidence="18" type="ORF">CKO31_17690</name>
</gene>
<dbReference type="RefSeq" id="WP_200240181.1">
    <property type="nucleotide sequence ID" value="NZ_NRRV01000051.1"/>
</dbReference>
<keyword evidence="6" id="KW-0227">DNA damage</keyword>
<organism evidence="18 19">
    <name type="scientific">Thiohalocapsa halophila</name>
    <dbReference type="NCBI Taxonomy" id="69359"/>
    <lineage>
        <taxon>Bacteria</taxon>
        <taxon>Pseudomonadati</taxon>
        <taxon>Pseudomonadota</taxon>
        <taxon>Gammaproteobacteria</taxon>
        <taxon>Chromatiales</taxon>
        <taxon>Chromatiaceae</taxon>
        <taxon>Thiohalocapsa</taxon>
    </lineage>
</organism>
<dbReference type="Gene3D" id="3.90.79.10">
    <property type="entry name" value="Nucleoside Triphosphate Pyrophosphohydrolase"/>
    <property type="match status" value="1"/>
</dbReference>
<comment type="similarity">
    <text evidence="2">Belongs to the Nudix hydrolase family.</text>
</comment>
<dbReference type="InterPro" id="IPR047127">
    <property type="entry name" value="MutT-like"/>
</dbReference>
<dbReference type="InterPro" id="IPR013785">
    <property type="entry name" value="Aldolase_TIM"/>
</dbReference>
<comment type="catalytic activity">
    <reaction evidence="11">
        <text>8-oxo-GTP + H2O = 8-oxo-GMP + diphosphate + H(+)</text>
        <dbReference type="Rhea" id="RHEA:67616"/>
        <dbReference type="ChEBI" id="CHEBI:15377"/>
        <dbReference type="ChEBI" id="CHEBI:15378"/>
        <dbReference type="ChEBI" id="CHEBI:33019"/>
        <dbReference type="ChEBI" id="CHEBI:143553"/>
        <dbReference type="ChEBI" id="CHEBI:145694"/>
    </reaction>
</comment>
<evidence type="ECO:0000256" key="8">
    <source>
        <dbReference type="ARBA" id="ARBA00022842"/>
    </source>
</evidence>
<evidence type="ECO:0000256" key="10">
    <source>
        <dbReference type="ARBA" id="ARBA00035861"/>
    </source>
</evidence>
<dbReference type="InterPro" id="IPR020476">
    <property type="entry name" value="Nudix_hydrolase"/>
</dbReference>
<comment type="catalytic activity">
    <reaction evidence="10">
        <text>8-oxo-dGTP + H2O = 8-oxo-dGMP + diphosphate + H(+)</text>
        <dbReference type="Rhea" id="RHEA:31575"/>
        <dbReference type="ChEBI" id="CHEBI:15377"/>
        <dbReference type="ChEBI" id="CHEBI:15378"/>
        <dbReference type="ChEBI" id="CHEBI:33019"/>
        <dbReference type="ChEBI" id="CHEBI:63224"/>
        <dbReference type="ChEBI" id="CHEBI:77896"/>
        <dbReference type="EC" id="3.6.1.55"/>
    </reaction>
</comment>
<dbReference type="InterPro" id="IPR036206">
    <property type="entry name" value="ThiamineP_synth_sf"/>
</dbReference>
<dbReference type="EMBL" id="NRRV01000051">
    <property type="protein sequence ID" value="MBK1632541.1"/>
    <property type="molecule type" value="Genomic_DNA"/>
</dbReference>
<dbReference type="CDD" id="cd03425">
    <property type="entry name" value="NUDIX_MutT_NudA_like"/>
    <property type="match status" value="1"/>
</dbReference>
<dbReference type="PANTHER" id="PTHR47707">
    <property type="entry name" value="8-OXO-DGTP DIPHOSPHATASE"/>
    <property type="match status" value="1"/>
</dbReference>
<dbReference type="NCBIfam" id="TIGR00586">
    <property type="entry name" value="mutt"/>
    <property type="match status" value="1"/>
</dbReference>
<evidence type="ECO:0000256" key="14">
    <source>
        <dbReference type="ARBA" id="ARBA00041592"/>
    </source>
</evidence>
<keyword evidence="3" id="KW-0515">Mutator protein</keyword>
<feature type="domain" description="Nudix hydrolase" evidence="17">
    <location>
        <begin position="20"/>
        <end position="147"/>
    </location>
</feature>
<evidence type="ECO:0000256" key="1">
    <source>
        <dbReference type="ARBA" id="ARBA00001946"/>
    </source>
</evidence>
<dbReference type="NCBIfam" id="NF006530">
    <property type="entry name" value="PRK08999.1"/>
    <property type="match status" value="1"/>
</dbReference>
<dbReference type="Proteomes" id="UP000748752">
    <property type="component" value="Unassembled WGS sequence"/>
</dbReference>
<dbReference type="PROSITE" id="PS00893">
    <property type="entry name" value="NUDIX_BOX"/>
    <property type="match status" value="1"/>
</dbReference>
<name>A0ABS1CKT9_9GAMM</name>
<evidence type="ECO:0000256" key="2">
    <source>
        <dbReference type="ARBA" id="ARBA00005582"/>
    </source>
</evidence>
<evidence type="ECO:0000256" key="13">
    <source>
        <dbReference type="ARBA" id="ARBA00040794"/>
    </source>
</evidence>
<evidence type="ECO:0000256" key="7">
    <source>
        <dbReference type="ARBA" id="ARBA00022801"/>
    </source>
</evidence>
<keyword evidence="4" id="KW-0235">DNA replication</keyword>
<comment type="cofactor">
    <cofactor evidence="1">
        <name>Mg(2+)</name>
        <dbReference type="ChEBI" id="CHEBI:18420"/>
    </cofactor>
</comment>
<evidence type="ECO:0000256" key="11">
    <source>
        <dbReference type="ARBA" id="ARBA00036904"/>
    </source>
</evidence>
<evidence type="ECO:0000256" key="5">
    <source>
        <dbReference type="ARBA" id="ARBA00022723"/>
    </source>
</evidence>
<evidence type="ECO:0000313" key="19">
    <source>
        <dbReference type="Proteomes" id="UP000748752"/>
    </source>
</evidence>
<evidence type="ECO:0000256" key="9">
    <source>
        <dbReference type="ARBA" id="ARBA00023204"/>
    </source>
</evidence>
<sequence>MSGSTPSTGPDTEPAAPQRRIHVAAGALLDATGRVLVTRRPGNVHQGGLWEFPGGKLEPGEVAWAALVRELREELGVEVQAGRPLIRVHHDYGDRRVVLEVFLVSAFAGEPRGLEGQPLDWVAPAAMDPLHFPAADKPIIDALRLPPRYLITGPDPCDVPGFLCRLETSLAAGIELVQLRAHAIDDPAYRELARKAFDLCEAAGAKLLLNRDPQRVADLSAHGLHLQAAALRRQRERPADVALLGASCHDAAELDRAAALGLDYALLGPVMPTTTHPQAATLGWPGFAALADRAALPVYALGGLSEGDLQRSFAHGAQGVAAISGFWRAD</sequence>
<protein>
    <recommendedName>
        <fullName evidence="13">8-oxo-dGTP diphosphatase</fullName>
        <ecNumber evidence="12">3.6.1.55</ecNumber>
    </recommendedName>
    <alternativeName>
        <fullName evidence="16">7,8-dihydro-8-oxoguanine-triphosphatase</fullName>
    </alternativeName>
    <alternativeName>
        <fullName evidence="15">Mutator protein MutT</fullName>
    </alternativeName>
    <alternativeName>
        <fullName evidence="14">dGTP pyrophosphohydrolase</fullName>
    </alternativeName>
</protein>
<dbReference type="SUPFAM" id="SSF51391">
    <property type="entry name" value="Thiamin phosphate synthase"/>
    <property type="match status" value="1"/>
</dbReference>
<keyword evidence="7" id="KW-0378">Hydrolase</keyword>
<reference evidence="18 19" key="1">
    <citation type="journal article" date="2020" name="Microorganisms">
        <title>Osmotic Adaptation and Compatible Solute Biosynthesis of Phototrophic Bacteria as Revealed from Genome Analyses.</title>
        <authorList>
            <person name="Imhoff J.F."/>
            <person name="Rahn T."/>
            <person name="Kunzel S."/>
            <person name="Keller A."/>
            <person name="Neulinger S.C."/>
        </authorList>
    </citation>
    <scope>NUCLEOTIDE SEQUENCE [LARGE SCALE GENOMIC DNA]</scope>
    <source>
        <strain evidence="18 19">DSM 6210</strain>
    </source>
</reference>
<keyword evidence="19" id="KW-1185">Reference proteome</keyword>
<dbReference type="PANTHER" id="PTHR47707:SF1">
    <property type="entry name" value="NUDIX HYDROLASE FAMILY PROTEIN"/>
    <property type="match status" value="1"/>
</dbReference>
<dbReference type="InterPro" id="IPR029119">
    <property type="entry name" value="MutY_C"/>
</dbReference>
<accession>A0ABS1CKT9</accession>
<dbReference type="InterPro" id="IPR022998">
    <property type="entry name" value="ThiamineP_synth_TenI"/>
</dbReference>
<keyword evidence="9" id="KW-0234">DNA repair</keyword>
<comment type="caution">
    <text evidence="18">The sequence shown here is derived from an EMBL/GenBank/DDBJ whole genome shotgun (WGS) entry which is preliminary data.</text>
</comment>
<dbReference type="Pfam" id="PF02581">
    <property type="entry name" value="TMP-TENI"/>
    <property type="match status" value="1"/>
</dbReference>
<dbReference type="Gene3D" id="3.20.20.70">
    <property type="entry name" value="Aldolase class I"/>
    <property type="match status" value="1"/>
</dbReference>
<evidence type="ECO:0000256" key="16">
    <source>
        <dbReference type="ARBA" id="ARBA00042798"/>
    </source>
</evidence>
<dbReference type="InterPro" id="IPR015797">
    <property type="entry name" value="NUDIX_hydrolase-like_dom_sf"/>
</dbReference>